<organism evidence="10 11">
    <name type="scientific">Nocardia albiluteola</name>
    <dbReference type="NCBI Taxonomy" id="2842303"/>
    <lineage>
        <taxon>Bacteria</taxon>
        <taxon>Bacillati</taxon>
        <taxon>Actinomycetota</taxon>
        <taxon>Actinomycetes</taxon>
        <taxon>Mycobacteriales</taxon>
        <taxon>Nocardiaceae</taxon>
        <taxon>Nocardia</taxon>
    </lineage>
</organism>
<name>A0ABS6B9T0_9NOCA</name>
<protein>
    <submittedName>
        <fullName evidence="10">Response regulator transcription factor</fullName>
    </submittedName>
</protein>
<dbReference type="SUPFAM" id="SSF46894">
    <property type="entry name" value="C-terminal effector domain of the bipartite response regulators"/>
    <property type="match status" value="1"/>
</dbReference>
<evidence type="ECO:0000256" key="6">
    <source>
        <dbReference type="PROSITE-ProRule" id="PRU00169"/>
    </source>
</evidence>
<dbReference type="InterPro" id="IPR016032">
    <property type="entry name" value="Sig_transdc_resp-reg_C-effctor"/>
</dbReference>
<dbReference type="RefSeq" id="WP_215922614.1">
    <property type="nucleotide sequence ID" value="NZ_JAHKNI010000015.1"/>
</dbReference>
<keyword evidence="1" id="KW-0597">Phosphoprotein</keyword>
<feature type="DNA-binding region" description="OmpR/PhoB-type" evidence="7">
    <location>
        <begin position="125"/>
        <end position="220"/>
    </location>
</feature>
<dbReference type="Gene3D" id="3.40.50.2300">
    <property type="match status" value="1"/>
</dbReference>
<comment type="caution">
    <text evidence="6">Lacks conserved residue(s) required for the propagation of feature annotation.</text>
</comment>
<dbReference type="InterPro" id="IPR039420">
    <property type="entry name" value="WalR-like"/>
</dbReference>
<keyword evidence="3" id="KW-0805">Transcription regulation</keyword>
<dbReference type="InterPro" id="IPR011006">
    <property type="entry name" value="CheY-like_superfamily"/>
</dbReference>
<accession>A0ABS6B9T0</accession>
<keyword evidence="5" id="KW-0804">Transcription</keyword>
<dbReference type="Pfam" id="PF00486">
    <property type="entry name" value="Trans_reg_C"/>
    <property type="match status" value="1"/>
</dbReference>
<dbReference type="Pfam" id="PF00072">
    <property type="entry name" value="Response_reg"/>
    <property type="match status" value="1"/>
</dbReference>
<evidence type="ECO:0000256" key="4">
    <source>
        <dbReference type="ARBA" id="ARBA00023125"/>
    </source>
</evidence>
<evidence type="ECO:0000313" key="10">
    <source>
        <dbReference type="EMBL" id="MBU3066525.1"/>
    </source>
</evidence>
<evidence type="ECO:0000259" key="8">
    <source>
        <dbReference type="PROSITE" id="PS50110"/>
    </source>
</evidence>
<dbReference type="Gene3D" id="1.10.10.10">
    <property type="entry name" value="Winged helix-like DNA-binding domain superfamily/Winged helix DNA-binding domain"/>
    <property type="match status" value="1"/>
</dbReference>
<evidence type="ECO:0000256" key="3">
    <source>
        <dbReference type="ARBA" id="ARBA00023015"/>
    </source>
</evidence>
<evidence type="ECO:0000256" key="2">
    <source>
        <dbReference type="ARBA" id="ARBA00023012"/>
    </source>
</evidence>
<dbReference type="SUPFAM" id="SSF52172">
    <property type="entry name" value="CheY-like"/>
    <property type="match status" value="1"/>
</dbReference>
<keyword evidence="11" id="KW-1185">Reference proteome</keyword>
<dbReference type="PROSITE" id="PS50110">
    <property type="entry name" value="RESPONSE_REGULATORY"/>
    <property type="match status" value="1"/>
</dbReference>
<evidence type="ECO:0000256" key="5">
    <source>
        <dbReference type="ARBA" id="ARBA00023163"/>
    </source>
</evidence>
<dbReference type="SMART" id="SM00862">
    <property type="entry name" value="Trans_reg_C"/>
    <property type="match status" value="1"/>
</dbReference>
<reference evidence="10 11" key="1">
    <citation type="submission" date="2021-06" db="EMBL/GenBank/DDBJ databases">
        <title>Actinomycetes sequencing.</title>
        <authorList>
            <person name="Shan Q."/>
        </authorList>
    </citation>
    <scope>NUCLEOTIDE SEQUENCE [LARGE SCALE GENOMIC DNA]</scope>
    <source>
        <strain evidence="10 11">NEAU-G5</strain>
    </source>
</reference>
<dbReference type="InterPro" id="IPR001867">
    <property type="entry name" value="OmpR/PhoB-type_DNA-bd"/>
</dbReference>
<keyword evidence="4 7" id="KW-0238">DNA-binding</keyword>
<dbReference type="InterPro" id="IPR036388">
    <property type="entry name" value="WH-like_DNA-bd_sf"/>
</dbReference>
<evidence type="ECO:0000313" key="11">
    <source>
        <dbReference type="Proteomes" id="UP000733379"/>
    </source>
</evidence>
<keyword evidence="2" id="KW-0902">Two-component regulatory system</keyword>
<dbReference type="EMBL" id="JAHKNI010000015">
    <property type="protein sequence ID" value="MBU3066525.1"/>
    <property type="molecule type" value="Genomic_DNA"/>
</dbReference>
<dbReference type="CDD" id="cd00383">
    <property type="entry name" value="trans_reg_C"/>
    <property type="match status" value="1"/>
</dbReference>
<evidence type="ECO:0000256" key="7">
    <source>
        <dbReference type="PROSITE-ProRule" id="PRU01091"/>
    </source>
</evidence>
<dbReference type="PANTHER" id="PTHR48111">
    <property type="entry name" value="REGULATOR OF RPOS"/>
    <property type="match status" value="1"/>
</dbReference>
<proteinExistence type="predicted"/>
<sequence>MRLLLVGDDDQVGDALAEGLTAHHHEIQRRRRGLDLLTSYRECDAVILELSLPDMPGMQALRQFREVSSIPVVVLADQRDERSLVRALRLGADDCVTRPPRLQELIARLEKATRNRGVRTPPAAVDVVVTGDVRVDLNARRVVVAGTPIMLTHKEFELIKVLVEWPGRAVSRQQLMDRVWGDAVMGVSRSLDVHMAWLRGKLDRPGLISTVRGYGYRWGDAPAQVSAVS</sequence>
<evidence type="ECO:0000259" key="9">
    <source>
        <dbReference type="PROSITE" id="PS51755"/>
    </source>
</evidence>
<gene>
    <name evidence="10" type="ORF">KO481_34020</name>
</gene>
<dbReference type="PROSITE" id="PS51755">
    <property type="entry name" value="OMPR_PHOB"/>
    <property type="match status" value="1"/>
</dbReference>
<dbReference type="InterPro" id="IPR001789">
    <property type="entry name" value="Sig_transdc_resp-reg_receiver"/>
</dbReference>
<comment type="caution">
    <text evidence="10">The sequence shown here is derived from an EMBL/GenBank/DDBJ whole genome shotgun (WGS) entry which is preliminary data.</text>
</comment>
<feature type="domain" description="Response regulatory" evidence="8">
    <location>
        <begin position="2"/>
        <end position="113"/>
    </location>
</feature>
<dbReference type="SMART" id="SM00448">
    <property type="entry name" value="REC"/>
    <property type="match status" value="1"/>
</dbReference>
<evidence type="ECO:0000256" key="1">
    <source>
        <dbReference type="ARBA" id="ARBA00022553"/>
    </source>
</evidence>
<dbReference type="Proteomes" id="UP000733379">
    <property type="component" value="Unassembled WGS sequence"/>
</dbReference>
<dbReference type="PANTHER" id="PTHR48111:SF1">
    <property type="entry name" value="TWO-COMPONENT RESPONSE REGULATOR ORR33"/>
    <property type="match status" value="1"/>
</dbReference>
<feature type="domain" description="OmpR/PhoB-type" evidence="9">
    <location>
        <begin position="125"/>
        <end position="220"/>
    </location>
</feature>